<dbReference type="AlphaFoldDB" id="A0A6A5YTM6"/>
<name>A0A6A5YTM6_9PLEO</name>
<proteinExistence type="predicted"/>
<evidence type="ECO:0000313" key="2">
    <source>
        <dbReference type="Proteomes" id="UP000799770"/>
    </source>
</evidence>
<dbReference type="Proteomes" id="UP000799770">
    <property type="component" value="Unassembled WGS sequence"/>
</dbReference>
<dbReference type="EMBL" id="ML977338">
    <property type="protein sequence ID" value="KAF2110380.1"/>
    <property type="molecule type" value="Genomic_DNA"/>
</dbReference>
<evidence type="ECO:0000313" key="1">
    <source>
        <dbReference type="EMBL" id="KAF2110380.1"/>
    </source>
</evidence>
<gene>
    <name evidence="1" type="ORF">BDV96DRAFT_201365</name>
</gene>
<dbReference type="PANTHER" id="PTHR38790">
    <property type="entry name" value="2EXR DOMAIN-CONTAINING PROTEIN-RELATED"/>
    <property type="match status" value="1"/>
</dbReference>
<organism evidence="1 2">
    <name type="scientific">Lophiotrema nucula</name>
    <dbReference type="NCBI Taxonomy" id="690887"/>
    <lineage>
        <taxon>Eukaryota</taxon>
        <taxon>Fungi</taxon>
        <taxon>Dikarya</taxon>
        <taxon>Ascomycota</taxon>
        <taxon>Pezizomycotina</taxon>
        <taxon>Dothideomycetes</taxon>
        <taxon>Pleosporomycetidae</taxon>
        <taxon>Pleosporales</taxon>
        <taxon>Lophiotremataceae</taxon>
        <taxon>Lophiotrema</taxon>
    </lineage>
</organism>
<protein>
    <submittedName>
        <fullName evidence="1">Uncharacterized protein</fullName>
    </submittedName>
</protein>
<keyword evidence="2" id="KW-1185">Reference proteome</keyword>
<reference evidence="1" key="1">
    <citation type="journal article" date="2020" name="Stud. Mycol.">
        <title>101 Dothideomycetes genomes: a test case for predicting lifestyles and emergence of pathogens.</title>
        <authorList>
            <person name="Haridas S."/>
            <person name="Albert R."/>
            <person name="Binder M."/>
            <person name="Bloem J."/>
            <person name="Labutti K."/>
            <person name="Salamov A."/>
            <person name="Andreopoulos B."/>
            <person name="Baker S."/>
            <person name="Barry K."/>
            <person name="Bills G."/>
            <person name="Bluhm B."/>
            <person name="Cannon C."/>
            <person name="Castanera R."/>
            <person name="Culley D."/>
            <person name="Daum C."/>
            <person name="Ezra D."/>
            <person name="Gonzalez J."/>
            <person name="Henrissat B."/>
            <person name="Kuo A."/>
            <person name="Liang C."/>
            <person name="Lipzen A."/>
            <person name="Lutzoni F."/>
            <person name="Magnuson J."/>
            <person name="Mondo S."/>
            <person name="Nolan M."/>
            <person name="Ohm R."/>
            <person name="Pangilinan J."/>
            <person name="Park H.-J."/>
            <person name="Ramirez L."/>
            <person name="Alfaro M."/>
            <person name="Sun H."/>
            <person name="Tritt A."/>
            <person name="Yoshinaga Y."/>
            <person name="Zwiers L.-H."/>
            <person name="Turgeon B."/>
            <person name="Goodwin S."/>
            <person name="Spatafora J."/>
            <person name="Crous P."/>
            <person name="Grigoriev I."/>
        </authorList>
    </citation>
    <scope>NUCLEOTIDE SEQUENCE</scope>
    <source>
        <strain evidence="1">CBS 627.86</strain>
    </source>
</reference>
<dbReference type="PANTHER" id="PTHR38790:SF8">
    <property type="entry name" value="F-BOX DOMAIN-CONTAINING PROTEIN"/>
    <property type="match status" value="1"/>
</dbReference>
<accession>A0A6A5YTM6</accession>
<dbReference type="OrthoDB" id="5413827at2759"/>
<sequence length="285" mass="32538">MKTNSSFLQLPGEIRNEIYYHAFLTHDHIDAFINKVNDNPRVKGLPEGYLKGNNLALLLTCRQIYMEAHLIAFHNTTFITRAWGEPSVGERVSQALESLQIRRDKLALITSLTLPVPGSIVFRRWLPATRVFEGPRYDMFDLLCSGVAKVIRIARFPELRSVRTFTIIYLAPHSRVAGGDSEVEWPNTDMWSGDKIAKSAKRKEANLLRRMGNVTPCVERKQRLQNMLNSGRSHLDLALSWTQEGCEELSTSVDFTFVCVKKPKISYVPEVAQPFSCETLDIRRR</sequence>